<dbReference type="InterPro" id="IPR029058">
    <property type="entry name" value="AB_hydrolase_fold"/>
</dbReference>
<gene>
    <name evidence="2" type="ORF">EV201_2950</name>
</gene>
<keyword evidence="3" id="KW-1185">Reference proteome</keyword>
<dbReference type="Pfam" id="PF12146">
    <property type="entry name" value="Hydrolase_4"/>
    <property type="match status" value="1"/>
</dbReference>
<dbReference type="AlphaFoldDB" id="A0A4Q7V9D1"/>
<accession>A0A4Q7V9D1</accession>
<name>A0A4Q7V9D1_9BACT</name>
<dbReference type="OrthoDB" id="9794348at2"/>
<organism evidence="2 3">
    <name type="scientific">Ancylomarina subtilis</name>
    <dbReference type="NCBI Taxonomy" id="1639035"/>
    <lineage>
        <taxon>Bacteria</taxon>
        <taxon>Pseudomonadati</taxon>
        <taxon>Bacteroidota</taxon>
        <taxon>Bacteroidia</taxon>
        <taxon>Marinilabiliales</taxon>
        <taxon>Marinifilaceae</taxon>
        <taxon>Ancylomarina</taxon>
    </lineage>
</organism>
<dbReference type="Gene3D" id="3.40.50.1820">
    <property type="entry name" value="alpha/beta hydrolase"/>
    <property type="match status" value="1"/>
</dbReference>
<protein>
    <submittedName>
        <fullName evidence="2">Alpha-beta hydrolase superfamily lysophospholipase</fullName>
    </submittedName>
</protein>
<dbReference type="Proteomes" id="UP000293562">
    <property type="component" value="Unassembled WGS sequence"/>
</dbReference>
<reference evidence="2 3" key="1">
    <citation type="submission" date="2019-02" db="EMBL/GenBank/DDBJ databases">
        <title>Genomic Encyclopedia of Type Strains, Phase IV (KMG-IV): sequencing the most valuable type-strain genomes for metagenomic binning, comparative biology and taxonomic classification.</title>
        <authorList>
            <person name="Goeker M."/>
        </authorList>
    </citation>
    <scope>NUCLEOTIDE SEQUENCE [LARGE SCALE GENOMIC DNA]</scope>
    <source>
        <strain evidence="2 3">DSM 28825</strain>
    </source>
</reference>
<dbReference type="PANTHER" id="PTHR11614">
    <property type="entry name" value="PHOSPHOLIPASE-RELATED"/>
    <property type="match status" value="1"/>
</dbReference>
<evidence type="ECO:0000259" key="1">
    <source>
        <dbReference type="Pfam" id="PF12146"/>
    </source>
</evidence>
<dbReference type="InterPro" id="IPR022742">
    <property type="entry name" value="Hydrolase_4"/>
</dbReference>
<evidence type="ECO:0000313" key="2">
    <source>
        <dbReference type="EMBL" id="RZT92474.1"/>
    </source>
</evidence>
<feature type="domain" description="Serine aminopeptidase S33" evidence="1">
    <location>
        <begin position="26"/>
        <end position="258"/>
    </location>
</feature>
<dbReference type="SUPFAM" id="SSF53474">
    <property type="entry name" value="alpha/beta-Hydrolases"/>
    <property type="match status" value="1"/>
</dbReference>
<sequence length="279" mass="31541">MTHQTSVIKTPDGINLFTQVWKPSGQPHCVICLVHGIGEHSSRYEAWAKRFAEKNIAVFAFDQRGHGQSEGKRGVISSYQSLLDDIDWILKECGEQYPNVPRLLYGHSMGGGEVLTHLLAREGDYDAVIATSPWLIAKQSPPKLLIPLIGLLEKLVPNLSLRTKLNAELLSHDKNVVEAYENDALVHPWVSFRLFYQAYIAGYKLLDSTIAMKKPLLLLHGCGDEITSAKASEKFSLHAGDLCQFHLFENAFHELHNEFCKDEVFDLILKWIRTYIKNT</sequence>
<keyword evidence="2" id="KW-0378">Hydrolase</keyword>
<comment type="caution">
    <text evidence="2">The sequence shown here is derived from an EMBL/GenBank/DDBJ whole genome shotgun (WGS) entry which is preliminary data.</text>
</comment>
<evidence type="ECO:0000313" key="3">
    <source>
        <dbReference type="Proteomes" id="UP000293562"/>
    </source>
</evidence>
<dbReference type="GO" id="GO:0016787">
    <property type="term" value="F:hydrolase activity"/>
    <property type="evidence" value="ECO:0007669"/>
    <property type="project" value="UniProtKB-KW"/>
</dbReference>
<dbReference type="InterPro" id="IPR051044">
    <property type="entry name" value="MAG_DAG_Lipase"/>
</dbReference>
<dbReference type="RefSeq" id="WP_130308315.1">
    <property type="nucleotide sequence ID" value="NZ_SHKN01000003.1"/>
</dbReference>
<dbReference type="EMBL" id="SHKN01000003">
    <property type="protein sequence ID" value="RZT92474.1"/>
    <property type="molecule type" value="Genomic_DNA"/>
</dbReference>
<proteinExistence type="predicted"/>